<feature type="transmembrane region" description="Helical" evidence="8">
    <location>
        <begin position="414"/>
        <end position="434"/>
    </location>
</feature>
<dbReference type="Pfam" id="PF00083">
    <property type="entry name" value="Sugar_tr"/>
    <property type="match status" value="1"/>
</dbReference>
<evidence type="ECO:0000313" key="11">
    <source>
        <dbReference type="Proteomes" id="UP000633136"/>
    </source>
</evidence>
<evidence type="ECO:0000313" key="10">
    <source>
        <dbReference type="EMBL" id="GGE74799.1"/>
    </source>
</evidence>
<feature type="transmembrane region" description="Helical" evidence="8">
    <location>
        <begin position="384"/>
        <end position="402"/>
    </location>
</feature>
<dbReference type="GO" id="GO:0015293">
    <property type="term" value="F:symporter activity"/>
    <property type="evidence" value="ECO:0007669"/>
    <property type="project" value="UniProtKB-KW"/>
</dbReference>
<keyword evidence="5" id="KW-0769">Symport</keyword>
<evidence type="ECO:0000256" key="3">
    <source>
        <dbReference type="ARBA" id="ARBA00022475"/>
    </source>
</evidence>
<evidence type="ECO:0000256" key="6">
    <source>
        <dbReference type="ARBA" id="ARBA00022989"/>
    </source>
</evidence>
<feature type="transmembrane region" description="Helical" evidence="8">
    <location>
        <begin position="117"/>
        <end position="138"/>
    </location>
</feature>
<dbReference type="PANTHER" id="PTHR43528">
    <property type="entry name" value="ALPHA-KETOGLUTARATE PERMEASE"/>
    <property type="match status" value="1"/>
</dbReference>
<feature type="domain" description="Major facilitator superfamily (MFS) profile" evidence="9">
    <location>
        <begin position="21"/>
        <end position="438"/>
    </location>
</feature>
<evidence type="ECO:0000256" key="4">
    <source>
        <dbReference type="ARBA" id="ARBA00022692"/>
    </source>
</evidence>
<dbReference type="InterPro" id="IPR020846">
    <property type="entry name" value="MFS_dom"/>
</dbReference>
<evidence type="ECO:0000256" key="2">
    <source>
        <dbReference type="ARBA" id="ARBA00022448"/>
    </source>
</evidence>
<name>A0A917ATK5_9MICC</name>
<keyword evidence="7 8" id="KW-0472">Membrane</keyword>
<dbReference type="RefSeq" id="WP_188685756.1">
    <property type="nucleotide sequence ID" value="NZ_BMIS01000011.1"/>
</dbReference>
<dbReference type="InterPro" id="IPR051084">
    <property type="entry name" value="H+-coupled_symporters"/>
</dbReference>
<dbReference type="Proteomes" id="UP000633136">
    <property type="component" value="Unassembled WGS sequence"/>
</dbReference>
<feature type="transmembrane region" description="Helical" evidence="8">
    <location>
        <begin position="193"/>
        <end position="212"/>
    </location>
</feature>
<evidence type="ECO:0000259" key="9">
    <source>
        <dbReference type="PROSITE" id="PS50850"/>
    </source>
</evidence>
<organism evidence="10 11">
    <name type="scientific">Nesterenkonia cremea</name>
    <dbReference type="NCBI Taxonomy" id="1882340"/>
    <lineage>
        <taxon>Bacteria</taxon>
        <taxon>Bacillati</taxon>
        <taxon>Actinomycetota</taxon>
        <taxon>Actinomycetes</taxon>
        <taxon>Micrococcales</taxon>
        <taxon>Micrococcaceae</taxon>
        <taxon>Nesterenkonia</taxon>
    </lineage>
</organism>
<dbReference type="InterPro" id="IPR005829">
    <property type="entry name" value="Sugar_transporter_CS"/>
</dbReference>
<evidence type="ECO:0000256" key="8">
    <source>
        <dbReference type="SAM" id="Phobius"/>
    </source>
</evidence>
<keyword evidence="2" id="KW-0813">Transport</keyword>
<dbReference type="PANTHER" id="PTHR43528:SF1">
    <property type="entry name" value="ALPHA-KETOGLUTARATE PERMEASE"/>
    <property type="match status" value="1"/>
</dbReference>
<feature type="transmembrane region" description="Helical" evidence="8">
    <location>
        <begin position="258"/>
        <end position="275"/>
    </location>
</feature>
<dbReference type="InterPro" id="IPR005828">
    <property type="entry name" value="MFS_sugar_transport-like"/>
</dbReference>
<protein>
    <submittedName>
        <fullName evidence="10">MFS transporter</fullName>
    </submittedName>
</protein>
<accession>A0A917ATK5</accession>
<reference evidence="10" key="1">
    <citation type="journal article" date="2014" name="Int. J. Syst. Evol. Microbiol.">
        <title>Complete genome sequence of Corynebacterium casei LMG S-19264T (=DSM 44701T), isolated from a smear-ripened cheese.</title>
        <authorList>
            <consortium name="US DOE Joint Genome Institute (JGI-PGF)"/>
            <person name="Walter F."/>
            <person name="Albersmeier A."/>
            <person name="Kalinowski J."/>
            <person name="Ruckert C."/>
        </authorList>
    </citation>
    <scope>NUCLEOTIDE SEQUENCE</scope>
    <source>
        <strain evidence="10">CGMCC 1.15388</strain>
    </source>
</reference>
<dbReference type="AlphaFoldDB" id="A0A917ATK5"/>
<comment type="caution">
    <text evidence="10">The sequence shown here is derived from an EMBL/GenBank/DDBJ whole genome shotgun (WGS) entry which is preliminary data.</text>
</comment>
<comment type="subcellular location">
    <subcellularLocation>
        <location evidence="1">Cell membrane</location>
        <topology evidence="1">Multi-pass membrane protein</topology>
    </subcellularLocation>
</comment>
<feature type="transmembrane region" description="Helical" evidence="8">
    <location>
        <begin position="295"/>
        <end position="312"/>
    </location>
</feature>
<feature type="transmembrane region" description="Helical" evidence="8">
    <location>
        <begin position="324"/>
        <end position="344"/>
    </location>
</feature>
<reference evidence="10" key="2">
    <citation type="submission" date="2020-09" db="EMBL/GenBank/DDBJ databases">
        <authorList>
            <person name="Sun Q."/>
            <person name="Zhou Y."/>
        </authorList>
    </citation>
    <scope>NUCLEOTIDE SEQUENCE</scope>
    <source>
        <strain evidence="10">CGMCC 1.15388</strain>
    </source>
</reference>
<dbReference type="EMBL" id="BMIS01000011">
    <property type="protein sequence ID" value="GGE74799.1"/>
    <property type="molecule type" value="Genomic_DNA"/>
</dbReference>
<evidence type="ECO:0000256" key="5">
    <source>
        <dbReference type="ARBA" id="ARBA00022847"/>
    </source>
</evidence>
<feature type="transmembrane region" description="Helical" evidence="8">
    <location>
        <begin position="159"/>
        <end position="181"/>
    </location>
</feature>
<dbReference type="SUPFAM" id="SSF103473">
    <property type="entry name" value="MFS general substrate transporter"/>
    <property type="match status" value="1"/>
</dbReference>
<proteinExistence type="predicted"/>
<evidence type="ECO:0000256" key="7">
    <source>
        <dbReference type="ARBA" id="ARBA00023136"/>
    </source>
</evidence>
<dbReference type="PROSITE" id="PS50850">
    <property type="entry name" value="MFS"/>
    <property type="match status" value="1"/>
</dbReference>
<keyword evidence="11" id="KW-1185">Reference proteome</keyword>
<keyword evidence="3" id="KW-1003">Cell membrane</keyword>
<gene>
    <name evidence="10" type="ORF">GCM10011401_22550</name>
</gene>
<dbReference type="PROSITE" id="PS00217">
    <property type="entry name" value="SUGAR_TRANSPORT_2"/>
    <property type="match status" value="1"/>
</dbReference>
<feature type="transmembrane region" description="Helical" evidence="8">
    <location>
        <begin position="59"/>
        <end position="80"/>
    </location>
</feature>
<dbReference type="InterPro" id="IPR036259">
    <property type="entry name" value="MFS_trans_sf"/>
</dbReference>
<sequence>MTQASYVAPMPRKQQRAQRRSLGASTAGQVLEWYEWSAYAVFAPFIAQVMFNPDNPVSALLSTLAVFAVGFIVRPLGGIVFGQIADRKGRKFVLITTMMSMAIASVLIGLLPTYETVGVWASVMLLLLRVVQGFAHGGESAAANSYVAEIAPPHRRGQWGSVVFIAIFGGSVLAYSVGGVITFNAEDSFVLEWGWRIPFWLGAVLAVVALYMRLGMAESATFEEVTRDEITADEVAAQTEPEPEVAAAVARKSPVKSILLIIAMVSGVTCAHYTWTSYVSTYAIVEQGMDANSAYWVTVVAQIVALAALPLWGRFSDRIGRKPVLYTFAIAMALGQFPLMGLISDQPWTLLVASMAALLIVGAAGALLSCVMSEVFPTAQRTRNIGLAYSLSVAVFGGFAPYLNQLFNSVGMQWMSNAYVVVLCVVTLIAVKLLPETRGVDLNAVR</sequence>
<keyword evidence="4 8" id="KW-0812">Transmembrane</keyword>
<dbReference type="GO" id="GO:0005886">
    <property type="term" value="C:plasma membrane"/>
    <property type="evidence" value="ECO:0007669"/>
    <property type="project" value="UniProtKB-SubCell"/>
</dbReference>
<evidence type="ECO:0000256" key="1">
    <source>
        <dbReference type="ARBA" id="ARBA00004651"/>
    </source>
</evidence>
<feature type="transmembrane region" description="Helical" evidence="8">
    <location>
        <begin position="92"/>
        <end position="111"/>
    </location>
</feature>
<feature type="transmembrane region" description="Helical" evidence="8">
    <location>
        <begin position="350"/>
        <end position="372"/>
    </location>
</feature>
<keyword evidence="6 8" id="KW-1133">Transmembrane helix</keyword>
<dbReference type="Gene3D" id="1.20.1250.20">
    <property type="entry name" value="MFS general substrate transporter like domains"/>
    <property type="match status" value="1"/>
</dbReference>